<feature type="domain" description="H repeat-associated protein N-terminal" evidence="2">
    <location>
        <begin position="33"/>
        <end position="119"/>
    </location>
</feature>
<dbReference type="PANTHER" id="PTHR30298">
    <property type="entry name" value="H REPEAT-ASSOCIATED PREDICTED TRANSPOSASE"/>
    <property type="match status" value="1"/>
</dbReference>
<reference evidence="3" key="1">
    <citation type="submission" date="2021-01" db="EMBL/GenBank/DDBJ databases">
        <title>Whole genome shotgun sequence of Actinoplanes cyaneus NBRC 14990.</title>
        <authorList>
            <person name="Komaki H."/>
            <person name="Tamura T."/>
        </authorList>
    </citation>
    <scope>NUCLEOTIDE SEQUENCE</scope>
    <source>
        <strain evidence="3">NBRC 14990</strain>
    </source>
</reference>
<evidence type="ECO:0000259" key="1">
    <source>
        <dbReference type="Pfam" id="PF01609"/>
    </source>
</evidence>
<proteinExistence type="predicted"/>
<dbReference type="NCBIfam" id="NF033564">
    <property type="entry name" value="transpos_ISAs1"/>
    <property type="match status" value="1"/>
</dbReference>
<accession>A0A919ITC3</accession>
<dbReference type="InterPro" id="IPR047647">
    <property type="entry name" value="ISAs1_transpos"/>
</dbReference>
<dbReference type="Pfam" id="PF13808">
    <property type="entry name" value="DDE_Tnp_1_assoc"/>
    <property type="match status" value="1"/>
</dbReference>
<dbReference type="RefSeq" id="WP_239175916.1">
    <property type="nucleotide sequence ID" value="NZ_BAAAUC010000174.1"/>
</dbReference>
<evidence type="ECO:0000313" key="4">
    <source>
        <dbReference type="Proteomes" id="UP000619479"/>
    </source>
</evidence>
<sequence length="403" mass="43900">MASSLITALTVTTPHATTAPTPVTEGERYGLLNALAKVPDPRDPRGIRYPLSAVLAVAVCAVMAGASSFAAISDWLHDLDEHARIRLGFSDGVPAGTTMWRLLIRLDPTLLTTILAGWLHARAPQPSPTPRRYRSVIAVDGKTLRGARLGDGRQVHLLSALDTATGIVLAQVTVDTKSNEITSFAPLLDAVEKVLGTLAGVLFIADALHTQTGHADEVTARRAHLLVQVKGNQPTLFKQLKRLPWAQIPVGDRTRDHGHGRRETRTVKAVTVATPGGIGFPHAQQAVRIIRTRIVAGRTTRETAYLTVSLPAGHAPARDLQAWIRRHWHIENRLHHVRDVTFREDLHQARTDNGPAVIATLRNTAIGWHRLNGATNIARATRQANRRSHDLITAVTSSYPTTQ</sequence>
<dbReference type="GO" id="GO:0006313">
    <property type="term" value="P:DNA transposition"/>
    <property type="evidence" value="ECO:0007669"/>
    <property type="project" value="InterPro"/>
</dbReference>
<comment type="caution">
    <text evidence="3">The sequence shown here is derived from an EMBL/GenBank/DDBJ whole genome shotgun (WGS) entry which is preliminary data.</text>
</comment>
<dbReference type="AlphaFoldDB" id="A0A919ITC3"/>
<dbReference type="PANTHER" id="PTHR30298:SF0">
    <property type="entry name" value="PROTEIN YBFL-RELATED"/>
    <property type="match status" value="1"/>
</dbReference>
<dbReference type="InterPro" id="IPR032806">
    <property type="entry name" value="YbfD_N"/>
</dbReference>
<keyword evidence="4" id="KW-1185">Reference proteome</keyword>
<evidence type="ECO:0000313" key="3">
    <source>
        <dbReference type="EMBL" id="GID71349.1"/>
    </source>
</evidence>
<feature type="domain" description="Transposase IS4-like" evidence="1">
    <location>
        <begin position="134"/>
        <end position="365"/>
    </location>
</feature>
<gene>
    <name evidence="3" type="ORF">Acy02nite_92300</name>
</gene>
<dbReference type="GO" id="GO:0003677">
    <property type="term" value="F:DNA binding"/>
    <property type="evidence" value="ECO:0007669"/>
    <property type="project" value="InterPro"/>
</dbReference>
<dbReference type="Proteomes" id="UP000619479">
    <property type="component" value="Unassembled WGS sequence"/>
</dbReference>
<dbReference type="InterPro" id="IPR051698">
    <property type="entry name" value="Transposase_11-like"/>
</dbReference>
<organism evidence="3 4">
    <name type="scientific">Actinoplanes cyaneus</name>
    <dbReference type="NCBI Taxonomy" id="52696"/>
    <lineage>
        <taxon>Bacteria</taxon>
        <taxon>Bacillati</taxon>
        <taxon>Actinomycetota</taxon>
        <taxon>Actinomycetes</taxon>
        <taxon>Micromonosporales</taxon>
        <taxon>Micromonosporaceae</taxon>
        <taxon>Actinoplanes</taxon>
    </lineage>
</organism>
<dbReference type="GO" id="GO:0004803">
    <property type="term" value="F:transposase activity"/>
    <property type="evidence" value="ECO:0007669"/>
    <property type="project" value="InterPro"/>
</dbReference>
<name>A0A919ITC3_9ACTN</name>
<dbReference type="Pfam" id="PF01609">
    <property type="entry name" value="DDE_Tnp_1"/>
    <property type="match status" value="1"/>
</dbReference>
<dbReference type="EMBL" id="BOMH01000157">
    <property type="protein sequence ID" value="GID71349.1"/>
    <property type="molecule type" value="Genomic_DNA"/>
</dbReference>
<dbReference type="InterPro" id="IPR002559">
    <property type="entry name" value="Transposase_11"/>
</dbReference>
<evidence type="ECO:0000259" key="2">
    <source>
        <dbReference type="Pfam" id="PF13808"/>
    </source>
</evidence>
<protein>
    <submittedName>
        <fullName evidence="3">ISAs1 family transposase</fullName>
    </submittedName>
</protein>